<proteinExistence type="predicted"/>
<dbReference type="EMBL" id="CP005986">
    <property type="protein sequence ID" value="AIA55669.1"/>
    <property type="molecule type" value="Genomic_DNA"/>
</dbReference>
<dbReference type="Proteomes" id="UP000005522">
    <property type="component" value="Chromosome"/>
</dbReference>
<accession>A0A059ZS37</accession>
<dbReference type="RefSeq" id="WP_004872861.1">
    <property type="nucleotide sequence ID" value="NZ_CP005986.1"/>
</dbReference>
<protein>
    <submittedName>
        <fullName evidence="1">Uncharacterized protein</fullName>
    </submittedName>
</protein>
<dbReference type="HOGENOM" id="CLU_856925_0_0_6"/>
<evidence type="ECO:0000313" key="1">
    <source>
        <dbReference type="EMBL" id="AIA55669.1"/>
    </source>
</evidence>
<sequence length="324" mass="35607">MSMLETLDVSGKLLAVSPIAVSPPGAAFSSDDKGAPQRLPSVGKNRYLPASTFRHVLRYGTIRVVQEAMKAQGKSLSLDALLMLDKGFFAQRKKDKGTLPGRSNGKMKAKDVLRMEQEVREKNPLLGLFGVWTIPSMLRVRNAFPIPNAQGQTYTVASGLVRKALEEDLVDALTKEDAEDYLQRLDDWSEADKETTGLKHISERPWEEIVAGVECEWGYQIHRFTPFQSGAVLAGLRYFASDPVIGAHKAVGRGELAMELNASVIRQDILNGPQSAEAGTLTLRRGEFRVDGLLAEHLSEFDRLAKAGFPGMDFHCLPALVEGE</sequence>
<organism evidence="1 2">
    <name type="scientific">Acidithiobacillus caldus (strain ATCC 51756 / DSM 8584 / KU)</name>
    <dbReference type="NCBI Taxonomy" id="637389"/>
    <lineage>
        <taxon>Bacteria</taxon>
        <taxon>Pseudomonadati</taxon>
        <taxon>Pseudomonadota</taxon>
        <taxon>Acidithiobacillia</taxon>
        <taxon>Acidithiobacillales</taxon>
        <taxon>Acidithiobacillaceae</taxon>
        <taxon>Acidithiobacillus</taxon>
    </lineage>
</organism>
<dbReference type="AlphaFoldDB" id="A0A059ZS37"/>
<evidence type="ECO:0000313" key="2">
    <source>
        <dbReference type="Proteomes" id="UP000005522"/>
    </source>
</evidence>
<name>A0A059ZS37_ACICK</name>
<reference evidence="1 2" key="1">
    <citation type="journal article" date="2009" name="J. Bacteriol.">
        <title>Draft genome sequence of the extremely acidophilic bacterium Acidithiobacillus caldus ATCC 51756 reveals metabolic versatility in the genus Acidithiobacillus.</title>
        <authorList>
            <person name="Valdes J."/>
            <person name="Quatrini R."/>
            <person name="Hallberg K."/>
            <person name="Dopson M."/>
            <person name="Valenzuela P.D."/>
            <person name="Holmes D.S."/>
        </authorList>
    </citation>
    <scope>NUCLEOTIDE SEQUENCE [LARGE SCALE GENOMIC DNA]</scope>
    <source>
        <strain evidence="2">ATCC 51756 / DSM 8584 / KU</strain>
    </source>
</reference>
<gene>
    <name evidence="1" type="ORF">Acaty_c1810</name>
</gene>
<dbReference type="KEGG" id="acz:Acaty_c1810"/>